<evidence type="ECO:0000256" key="21">
    <source>
        <dbReference type="SAM" id="Phobius"/>
    </source>
</evidence>
<evidence type="ECO:0000313" key="24">
    <source>
        <dbReference type="RefSeq" id="XP_025413745.1"/>
    </source>
</evidence>
<dbReference type="InterPro" id="IPR002889">
    <property type="entry name" value="WSC_carb-bd"/>
</dbReference>
<dbReference type="InterPro" id="IPR043538">
    <property type="entry name" value="XYLT"/>
</dbReference>
<keyword evidence="16" id="KW-1015">Disulfide bond</keyword>
<dbReference type="CTD" id="5020"/>
<dbReference type="InterPro" id="IPR024448">
    <property type="entry name" value="XylT_C"/>
</dbReference>
<dbReference type="Pfam" id="PF02485">
    <property type="entry name" value="Branch"/>
    <property type="match status" value="1"/>
</dbReference>
<name>A0A8B8FTR8_9HEMI</name>
<dbReference type="RefSeq" id="XP_025413745.1">
    <property type="nucleotide sequence ID" value="XM_025557960.1"/>
</dbReference>
<comment type="catalytic activity">
    <reaction evidence="19">
        <text>UDP-alpha-D-xylose + L-seryl-[protein] = 3-O-(beta-D-xylosyl)-L-seryl-[protein] + UDP + H(+)</text>
        <dbReference type="Rhea" id="RHEA:50192"/>
        <dbReference type="Rhea" id="RHEA-COMP:9863"/>
        <dbReference type="Rhea" id="RHEA-COMP:12567"/>
        <dbReference type="ChEBI" id="CHEBI:15378"/>
        <dbReference type="ChEBI" id="CHEBI:29999"/>
        <dbReference type="ChEBI" id="CHEBI:57632"/>
        <dbReference type="ChEBI" id="CHEBI:58223"/>
        <dbReference type="ChEBI" id="CHEBI:132085"/>
        <dbReference type="EC" id="2.4.2.26"/>
    </reaction>
</comment>
<evidence type="ECO:0000256" key="17">
    <source>
        <dbReference type="ARBA" id="ARBA00023180"/>
    </source>
</evidence>
<evidence type="ECO:0000256" key="12">
    <source>
        <dbReference type="ARBA" id="ARBA00022968"/>
    </source>
</evidence>
<evidence type="ECO:0000256" key="3">
    <source>
        <dbReference type="ARBA" id="ARBA00004840"/>
    </source>
</evidence>
<dbReference type="Pfam" id="PF01822">
    <property type="entry name" value="WSC"/>
    <property type="match status" value="1"/>
</dbReference>
<accession>A0A8B8FTR8</accession>
<dbReference type="InterPro" id="IPR003406">
    <property type="entry name" value="Glyco_trans_14"/>
</dbReference>
<evidence type="ECO:0000256" key="2">
    <source>
        <dbReference type="ARBA" id="ARBA00004648"/>
    </source>
</evidence>
<dbReference type="PANTHER" id="PTHR46025:SF3">
    <property type="entry name" value="XYLOSYLTRANSFERASE OXT"/>
    <property type="match status" value="1"/>
</dbReference>
<evidence type="ECO:0000256" key="11">
    <source>
        <dbReference type="ARBA" id="ARBA00022824"/>
    </source>
</evidence>
<comment type="pathway">
    <text evidence="3">Glycan metabolism; chondroitin sulfate biosynthesis.</text>
</comment>
<evidence type="ECO:0000256" key="5">
    <source>
        <dbReference type="ARBA" id="ARBA00010195"/>
    </source>
</evidence>
<feature type="domain" description="WSC" evidence="22">
    <location>
        <begin position="173"/>
        <end position="267"/>
    </location>
</feature>
<evidence type="ECO:0000256" key="19">
    <source>
        <dbReference type="ARBA" id="ARBA00047847"/>
    </source>
</evidence>
<keyword evidence="10" id="KW-0479">Metal-binding</keyword>
<evidence type="ECO:0000256" key="6">
    <source>
        <dbReference type="ARBA" id="ARBA00011972"/>
    </source>
</evidence>
<keyword evidence="11" id="KW-0256">Endoplasmic reticulum</keyword>
<keyword evidence="13 21" id="KW-1133">Transmembrane helix</keyword>
<proteinExistence type="inferred from homology"/>
<dbReference type="PANTHER" id="PTHR46025">
    <property type="entry name" value="XYLOSYLTRANSFERASE OXT"/>
    <property type="match status" value="1"/>
</dbReference>
<dbReference type="GO" id="GO:0000139">
    <property type="term" value="C:Golgi membrane"/>
    <property type="evidence" value="ECO:0007669"/>
    <property type="project" value="UniProtKB-SubCell"/>
</dbReference>
<keyword evidence="12" id="KW-0735">Signal-anchor</keyword>
<keyword evidence="15 21" id="KW-0472">Membrane</keyword>
<feature type="compositionally biased region" description="Polar residues" evidence="20">
    <location>
        <begin position="65"/>
        <end position="74"/>
    </location>
</feature>
<dbReference type="GO" id="GO:0015012">
    <property type="term" value="P:heparan sulfate proteoglycan biosynthetic process"/>
    <property type="evidence" value="ECO:0007669"/>
    <property type="project" value="UniProtKB-UniPathway"/>
</dbReference>
<evidence type="ECO:0000259" key="22">
    <source>
        <dbReference type="PROSITE" id="PS51212"/>
    </source>
</evidence>
<comment type="pathway">
    <text evidence="4">Glycan metabolism; heparan sulfate biosynthesis.</text>
</comment>
<dbReference type="PROSITE" id="PS51212">
    <property type="entry name" value="WSC"/>
    <property type="match status" value="1"/>
</dbReference>
<dbReference type="SMART" id="SM00321">
    <property type="entry name" value="WSC"/>
    <property type="match status" value="1"/>
</dbReference>
<gene>
    <name evidence="24" type="primary">LOC112685908</name>
</gene>
<feature type="region of interest" description="Disordered" evidence="20">
    <location>
        <begin position="59"/>
        <end position="89"/>
    </location>
</feature>
<evidence type="ECO:0000256" key="18">
    <source>
        <dbReference type="ARBA" id="ARBA00042865"/>
    </source>
</evidence>
<sequence length="926" mass="106969">MDIKWLKRYRLFCIGGFIILCVQIVLAFVFFSIQEYSVVEEFSPNSLKRLKNVADYGTGDDDESSYNNVPSGSNHRNKLPPDKDNSASSNEYYNKALQQRHNYKTDNFRVLRLDELGFIPPCDISGRESVSALHRAKSQFCKQIIANISCLMKTNPPYPKRLPHQCPTNDIKNNKTLGCFRDGKEFKLLPGYKTTLIHTNSQDYCSDLCLQSGFVYAGVEYGTECFCGNETPEWDLKLSDTFCDMQCPGNQSQMCGGHYTINVIKTGVSKFVARVASEPLPNLQYDKSPVRIVFLLTLNGRAVRQVYRLIKALFHRDHYFFIHVDARHDYMFRELLKVELALSNIRLSRRRHSTIWGGASLLSTLMDAMSDLVQSSWDWDFVINLSESDFPIKSNDKLVKFLTMNREHNFVKSHGREVQQFIQKQGLDKTFVECEARMWRVGEKELPKGIIWDGGSDWLALSRSFVDYLVTGDPLISGLLQFFKYTLLPAESFFHTVLRNSPFCETYIDNNLHVTNWKRWLGCKCQYRHVVDWCGCSPNVFRYEDWNRIKNTEKKQVYFARKFEPIINLSILDTLEVWLYGEYPTDLKNRMSYWQNVYHYEDIHPAPDESLLKIGTSLARIATKLLTTSQTTCQIRSLDKLLQVFTYHHKDQFRGFLIQYEVIVSNSSTKLLLESWCWPKLQGIIIHNRDPINRLLNFIVSSDFDQKEQMSRDFIRIISPHTDPVLIHQWGLGDQSFIVTFLWLNPYGELANVTSVKIDGSALIKFVKPTLLTPLSQGIWTVLLVYENVTMAYTQFLVTPSQTNRETSISASQISFISKSHNYEQSLYEWENVIKVFKNTIKFEMKNNINDHLKTKMTSWIDSLILSAYSILETCIVIPCKSIGDCGLKNLVTCAETSWSSYSPDPKSEIISINKEFGTLNRLAVI</sequence>
<keyword evidence="23" id="KW-1185">Reference proteome</keyword>
<evidence type="ECO:0000256" key="10">
    <source>
        <dbReference type="ARBA" id="ARBA00022723"/>
    </source>
</evidence>
<dbReference type="EC" id="2.4.2.26" evidence="6"/>
<comment type="subcellular location">
    <subcellularLocation>
        <location evidence="2">Endoplasmic reticulum membrane</location>
        <topology evidence="2">Single-pass type II membrane protein</topology>
    </subcellularLocation>
    <subcellularLocation>
        <location evidence="1">Golgi apparatus membrane</location>
        <topology evidence="1">Single-pass type II membrane protein</topology>
    </subcellularLocation>
</comment>
<evidence type="ECO:0000256" key="8">
    <source>
        <dbReference type="ARBA" id="ARBA00022679"/>
    </source>
</evidence>
<dbReference type="UniPathway" id="UPA00756"/>
<protein>
    <recommendedName>
        <fullName evidence="6">protein xylosyltransferase</fullName>
        <ecNumber evidence="6">2.4.2.26</ecNumber>
    </recommendedName>
    <alternativeName>
        <fullName evidence="18">Peptide O-xylosyltransferase</fullName>
    </alternativeName>
</protein>
<dbReference type="GO" id="GO:0050650">
    <property type="term" value="P:chondroitin sulfate proteoglycan biosynthetic process"/>
    <property type="evidence" value="ECO:0007669"/>
    <property type="project" value="TreeGrafter"/>
</dbReference>
<evidence type="ECO:0000313" key="23">
    <source>
        <dbReference type="Proteomes" id="UP000694846"/>
    </source>
</evidence>
<keyword evidence="17" id="KW-0325">Glycoprotein</keyword>
<evidence type="ECO:0000256" key="7">
    <source>
        <dbReference type="ARBA" id="ARBA00022676"/>
    </source>
</evidence>
<evidence type="ECO:0000256" key="4">
    <source>
        <dbReference type="ARBA" id="ARBA00005093"/>
    </source>
</evidence>
<dbReference type="OrthoDB" id="2019572at2759"/>
<keyword evidence="9 21" id="KW-0812">Transmembrane</keyword>
<feature type="transmembrane region" description="Helical" evidence="21">
    <location>
        <begin position="12"/>
        <end position="33"/>
    </location>
</feature>
<comment type="similarity">
    <text evidence="5">Belongs to the glycosyltransferase 14 family. XylT subfamily.</text>
</comment>
<organism evidence="23 24">
    <name type="scientific">Sipha flava</name>
    <name type="common">yellow sugarcane aphid</name>
    <dbReference type="NCBI Taxonomy" id="143950"/>
    <lineage>
        <taxon>Eukaryota</taxon>
        <taxon>Metazoa</taxon>
        <taxon>Ecdysozoa</taxon>
        <taxon>Arthropoda</taxon>
        <taxon>Hexapoda</taxon>
        <taxon>Insecta</taxon>
        <taxon>Pterygota</taxon>
        <taxon>Neoptera</taxon>
        <taxon>Paraneoptera</taxon>
        <taxon>Hemiptera</taxon>
        <taxon>Sternorrhyncha</taxon>
        <taxon>Aphidomorpha</taxon>
        <taxon>Aphidoidea</taxon>
        <taxon>Aphididae</taxon>
        <taxon>Sipha</taxon>
    </lineage>
</organism>
<dbReference type="UniPathway" id="UPA00755"/>
<keyword evidence="7" id="KW-0328">Glycosyltransferase</keyword>
<dbReference type="AlphaFoldDB" id="A0A8B8FTR8"/>
<dbReference type="GO" id="GO:0030158">
    <property type="term" value="F:protein xylosyltransferase activity"/>
    <property type="evidence" value="ECO:0007669"/>
    <property type="project" value="UniProtKB-EC"/>
</dbReference>
<evidence type="ECO:0000256" key="14">
    <source>
        <dbReference type="ARBA" id="ARBA00023034"/>
    </source>
</evidence>
<evidence type="ECO:0000256" key="1">
    <source>
        <dbReference type="ARBA" id="ARBA00004323"/>
    </source>
</evidence>
<evidence type="ECO:0000256" key="15">
    <source>
        <dbReference type="ARBA" id="ARBA00023136"/>
    </source>
</evidence>
<reference evidence="24" key="1">
    <citation type="submission" date="2025-08" db="UniProtKB">
        <authorList>
            <consortium name="RefSeq"/>
        </authorList>
    </citation>
    <scope>IDENTIFICATION</scope>
    <source>
        <tissue evidence="24">Whole body</tissue>
    </source>
</reference>
<dbReference type="Pfam" id="PF12529">
    <property type="entry name" value="Xylo_C"/>
    <property type="match status" value="1"/>
</dbReference>
<keyword evidence="8" id="KW-0808">Transferase</keyword>
<evidence type="ECO:0000256" key="16">
    <source>
        <dbReference type="ARBA" id="ARBA00023157"/>
    </source>
</evidence>
<dbReference type="GeneID" id="112685908"/>
<evidence type="ECO:0000256" key="13">
    <source>
        <dbReference type="ARBA" id="ARBA00022989"/>
    </source>
</evidence>
<keyword evidence="14" id="KW-0333">Golgi apparatus</keyword>
<dbReference type="GO" id="GO:0046872">
    <property type="term" value="F:metal ion binding"/>
    <property type="evidence" value="ECO:0007669"/>
    <property type="project" value="UniProtKB-KW"/>
</dbReference>
<dbReference type="Proteomes" id="UP000694846">
    <property type="component" value="Unplaced"/>
</dbReference>
<dbReference type="GO" id="GO:0005789">
    <property type="term" value="C:endoplasmic reticulum membrane"/>
    <property type="evidence" value="ECO:0007669"/>
    <property type="project" value="UniProtKB-SubCell"/>
</dbReference>
<evidence type="ECO:0000256" key="9">
    <source>
        <dbReference type="ARBA" id="ARBA00022692"/>
    </source>
</evidence>
<evidence type="ECO:0000256" key="20">
    <source>
        <dbReference type="SAM" id="MobiDB-lite"/>
    </source>
</evidence>